<dbReference type="GO" id="GO:0051082">
    <property type="term" value="F:unfolded protein binding"/>
    <property type="evidence" value="ECO:0007669"/>
    <property type="project" value="InterPro"/>
</dbReference>
<keyword evidence="4" id="KW-0811">Translocation</keyword>
<organism evidence="5 6">
    <name type="scientific">Ectothiorhodospira marina</name>
    <dbReference type="NCBI Taxonomy" id="1396821"/>
    <lineage>
        <taxon>Bacteria</taxon>
        <taxon>Pseudomonadati</taxon>
        <taxon>Pseudomonadota</taxon>
        <taxon>Gammaproteobacteria</taxon>
        <taxon>Chromatiales</taxon>
        <taxon>Ectothiorhodospiraceae</taxon>
        <taxon>Ectothiorhodospira</taxon>
    </lineage>
</organism>
<dbReference type="InterPro" id="IPR003708">
    <property type="entry name" value="SecB"/>
</dbReference>
<dbReference type="Pfam" id="PF02556">
    <property type="entry name" value="SecB"/>
    <property type="match status" value="1"/>
</dbReference>
<dbReference type="EMBL" id="FOAA01000024">
    <property type="protein sequence ID" value="SEL61064.1"/>
    <property type="molecule type" value="Genomic_DNA"/>
</dbReference>
<dbReference type="RefSeq" id="WP_090255669.1">
    <property type="nucleotide sequence ID" value="NZ_FOAA01000024.1"/>
</dbReference>
<keyword evidence="2" id="KW-0813">Transport</keyword>
<dbReference type="GO" id="GO:0015031">
    <property type="term" value="P:protein transport"/>
    <property type="evidence" value="ECO:0007669"/>
    <property type="project" value="UniProtKB-KW"/>
</dbReference>
<evidence type="ECO:0000256" key="1">
    <source>
        <dbReference type="ARBA" id="ARBA00009990"/>
    </source>
</evidence>
<proteinExistence type="inferred from homology"/>
<reference evidence="6" key="1">
    <citation type="submission" date="2016-10" db="EMBL/GenBank/DDBJ databases">
        <authorList>
            <person name="Varghese N."/>
            <person name="Submissions S."/>
        </authorList>
    </citation>
    <scope>NUCLEOTIDE SEQUENCE [LARGE SCALE GENOMIC DNA]</scope>
    <source>
        <strain evidence="6">DSM 241</strain>
    </source>
</reference>
<evidence type="ECO:0000256" key="3">
    <source>
        <dbReference type="ARBA" id="ARBA00022927"/>
    </source>
</evidence>
<dbReference type="Proteomes" id="UP000199256">
    <property type="component" value="Unassembled WGS sequence"/>
</dbReference>
<dbReference type="InterPro" id="IPR035958">
    <property type="entry name" value="SecB-like_sf"/>
</dbReference>
<gene>
    <name evidence="5" type="ORF">SAMN05444515_12416</name>
</gene>
<evidence type="ECO:0000256" key="2">
    <source>
        <dbReference type="ARBA" id="ARBA00022448"/>
    </source>
</evidence>
<sequence>MTPLQLEDSFFTALEARANPDFRSPEQGALAQAPAVEPRLQMARLKGDQKRYQLTLTVESAPDSGTEDPYHIHCQIVGQFLVDQALDREDLDRLVAVNGASILYSSLREMLLIVTGRSAWGAMQLPTVNFNRLDLERGG</sequence>
<dbReference type="AlphaFoldDB" id="A0A1H7RMM1"/>
<dbReference type="GO" id="GO:0051262">
    <property type="term" value="P:protein tetramerization"/>
    <property type="evidence" value="ECO:0007669"/>
    <property type="project" value="InterPro"/>
</dbReference>
<dbReference type="SUPFAM" id="SSF54611">
    <property type="entry name" value="SecB-like"/>
    <property type="match status" value="1"/>
</dbReference>
<dbReference type="Gene3D" id="3.10.420.10">
    <property type="entry name" value="SecB-like"/>
    <property type="match status" value="1"/>
</dbReference>
<dbReference type="OrthoDB" id="7063707at2"/>
<evidence type="ECO:0000313" key="5">
    <source>
        <dbReference type="EMBL" id="SEL61064.1"/>
    </source>
</evidence>
<evidence type="ECO:0000256" key="4">
    <source>
        <dbReference type="ARBA" id="ARBA00023010"/>
    </source>
</evidence>
<keyword evidence="3" id="KW-0653">Protein transport</keyword>
<evidence type="ECO:0000313" key="6">
    <source>
        <dbReference type="Proteomes" id="UP000199256"/>
    </source>
</evidence>
<dbReference type="STRING" id="1396821.SAMN05444515_12416"/>
<keyword evidence="6" id="KW-1185">Reference proteome</keyword>
<comment type="similarity">
    <text evidence="1">Belongs to the SecB family.</text>
</comment>
<name>A0A1H7RMM1_9GAMM</name>
<accession>A0A1H7RMM1</accession>
<protein>
    <submittedName>
        <fullName evidence="5">Preprotein translocase subunit SecB</fullName>
    </submittedName>
</protein>